<evidence type="ECO:0000313" key="4">
    <source>
        <dbReference type="Proteomes" id="UP000609121"/>
    </source>
</evidence>
<keyword evidence="1" id="KW-0732">Signal</keyword>
<dbReference type="PANTHER" id="PTHR36919">
    <property type="entry name" value="BLR1215 PROTEIN"/>
    <property type="match status" value="1"/>
</dbReference>
<feature type="domain" description="DUF2147" evidence="2">
    <location>
        <begin position="24"/>
        <end position="126"/>
    </location>
</feature>
<keyword evidence="4" id="KW-1185">Reference proteome</keyword>
<gene>
    <name evidence="3" type="ORF">ICN82_00050</name>
</gene>
<dbReference type="InterPro" id="IPR019223">
    <property type="entry name" value="DUF2147"/>
</dbReference>
<dbReference type="Proteomes" id="UP000609121">
    <property type="component" value="Unassembled WGS sequence"/>
</dbReference>
<evidence type="ECO:0000259" key="2">
    <source>
        <dbReference type="Pfam" id="PF09917"/>
    </source>
</evidence>
<feature type="signal peptide" evidence="1">
    <location>
        <begin position="1"/>
        <end position="19"/>
    </location>
</feature>
<proteinExistence type="predicted"/>
<organism evidence="3 4">
    <name type="scientific">Mangrovicoccus algicola</name>
    <dbReference type="NCBI Taxonomy" id="2771008"/>
    <lineage>
        <taxon>Bacteria</taxon>
        <taxon>Pseudomonadati</taxon>
        <taxon>Pseudomonadota</taxon>
        <taxon>Alphaproteobacteria</taxon>
        <taxon>Rhodobacterales</taxon>
        <taxon>Paracoccaceae</taxon>
        <taxon>Mangrovicoccus</taxon>
    </lineage>
</organism>
<accession>A0A8J6Z5D6</accession>
<protein>
    <submittedName>
        <fullName evidence="3">DUF2147 domain-containing protein</fullName>
    </submittedName>
</protein>
<dbReference type="Pfam" id="PF09917">
    <property type="entry name" value="DUF2147"/>
    <property type="match status" value="1"/>
</dbReference>
<comment type="caution">
    <text evidence="3">The sequence shown here is derived from an EMBL/GenBank/DDBJ whole genome shotgun (WGS) entry which is preliminary data.</text>
</comment>
<dbReference type="AlphaFoldDB" id="A0A8J6Z5D6"/>
<evidence type="ECO:0000256" key="1">
    <source>
        <dbReference type="SAM" id="SignalP"/>
    </source>
</evidence>
<dbReference type="RefSeq" id="WP_193178778.1">
    <property type="nucleotide sequence ID" value="NZ_JACVXA010000001.1"/>
</dbReference>
<sequence length="128" mass="13635">MRHLIWAAALAALPALAGADPAEGLWRTEPGRGGAFGHVRIAPCGAALCGTLAAAFNADGSPRDSTALGRAVVWDMQPAGAGQYENGQIWDPQRDKTFRSKMRLRGEVMEVSGCVGPFCVAQSWQRLR</sequence>
<dbReference type="EMBL" id="JACVXA010000001">
    <property type="protein sequence ID" value="MBE3636590.1"/>
    <property type="molecule type" value="Genomic_DNA"/>
</dbReference>
<name>A0A8J6Z5D6_9RHOB</name>
<dbReference type="Gene3D" id="2.40.128.520">
    <property type="match status" value="1"/>
</dbReference>
<dbReference type="PANTHER" id="PTHR36919:SF2">
    <property type="entry name" value="BLL6627 PROTEIN"/>
    <property type="match status" value="1"/>
</dbReference>
<feature type="chain" id="PRO_5035180615" evidence="1">
    <location>
        <begin position="20"/>
        <end position="128"/>
    </location>
</feature>
<evidence type="ECO:0000313" key="3">
    <source>
        <dbReference type="EMBL" id="MBE3636590.1"/>
    </source>
</evidence>
<reference evidence="3" key="1">
    <citation type="submission" date="2020-09" db="EMBL/GenBank/DDBJ databases">
        <title>A novel bacterium of genus Mangrovicoccus, isolated from South China Sea.</title>
        <authorList>
            <person name="Huang H."/>
            <person name="Mo K."/>
            <person name="Hu Y."/>
        </authorList>
    </citation>
    <scope>NUCLEOTIDE SEQUENCE</scope>
    <source>
        <strain evidence="3">HB182678</strain>
    </source>
</reference>